<accession>A0A140ECJ1</accession>
<dbReference type="AlphaFoldDB" id="A0A140ECJ1"/>
<sequence length="96" mass="10250" precursor="true">MKFIILIIAVVGLIAGNPMPSETIPNLSPIFAAASSNFIPTSSRQVRTCTGNYCTGQNCHGNYCTGKNCIGDYCKGENCIGNYCTGQNCIGDYCHD</sequence>
<evidence type="ECO:0000313" key="3">
    <source>
        <dbReference type="EMBL" id="AMK98470.1"/>
    </source>
</evidence>
<proteinExistence type="evidence at transcript level"/>
<keyword evidence="1" id="KW-0732">Signal</keyword>
<dbReference type="EMBL" id="KU094818">
    <property type="protein sequence ID" value="AMK98470.1"/>
    <property type="molecule type" value="mRNA"/>
</dbReference>
<name>A0A140ECJ1_9DIPT</name>
<reference evidence="2" key="1">
    <citation type="journal article" date="2016" name="FEBS J.">
        <title>Intermediate activity of midge antifreeze protein is due to a tyrosine-rich ice-binding site and atypical ice plane affinity.</title>
        <authorList>
            <person name="Basu K."/>
            <person name="Wasserman S.S."/>
            <person name="Jeronimo P.S."/>
            <person name="Graham L.A."/>
            <person name="Davies P.L."/>
        </authorList>
    </citation>
    <scope>NUCLEOTIDE SEQUENCE</scope>
</reference>
<feature type="signal peptide" evidence="1">
    <location>
        <begin position="1"/>
        <end position="16"/>
    </location>
</feature>
<feature type="chain" id="PRO_5007491200" evidence="1">
    <location>
        <begin position="17"/>
        <end position="96"/>
    </location>
</feature>
<evidence type="ECO:0000256" key="1">
    <source>
        <dbReference type="SAM" id="SignalP"/>
    </source>
</evidence>
<dbReference type="EMBL" id="KU094817">
    <property type="protein sequence ID" value="AMK98469.1"/>
    <property type="molecule type" value="mRNA"/>
</dbReference>
<protein>
    <submittedName>
        <fullName evidence="2">Antifreeze protein minor isoform 4A</fullName>
    </submittedName>
    <submittedName>
        <fullName evidence="3">Antifreeze protein minor isoform 4B</fullName>
    </submittedName>
</protein>
<organism evidence="2">
    <name type="scientific">Chironomidae sp. Lake Ontario</name>
    <dbReference type="NCBI Taxonomy" id="1549359"/>
    <lineage>
        <taxon>Eukaryota</taxon>
        <taxon>Metazoa</taxon>
        <taxon>Ecdysozoa</taxon>
        <taxon>Arthropoda</taxon>
        <taxon>Hexapoda</taxon>
        <taxon>Insecta</taxon>
        <taxon>Pterygota</taxon>
        <taxon>Neoptera</taxon>
        <taxon>Endopterygota</taxon>
        <taxon>Diptera</taxon>
        <taxon>Nematocera</taxon>
        <taxon>Chironomoidea</taxon>
        <taxon>Chironomidae</taxon>
    </lineage>
</organism>
<evidence type="ECO:0000313" key="2">
    <source>
        <dbReference type="EMBL" id="AMK98469.1"/>
    </source>
</evidence>
<gene>
    <name evidence="2" type="primary">AFP</name>
</gene>